<dbReference type="InterPro" id="IPR025124">
    <property type="entry name" value="Gag1-like_clamp"/>
</dbReference>
<feature type="compositionally biased region" description="Basic and acidic residues" evidence="1">
    <location>
        <begin position="150"/>
        <end position="160"/>
    </location>
</feature>
<name>A0ABR3GXL4_9PEZI</name>
<dbReference type="EMBL" id="JBBBZM010000001">
    <property type="protein sequence ID" value="KAL0640697.1"/>
    <property type="molecule type" value="Genomic_DNA"/>
</dbReference>
<gene>
    <name evidence="3" type="ORF">Q9L58_000001</name>
</gene>
<protein>
    <recommendedName>
        <fullName evidence="2">Gag1-like clamp domain-containing protein</fullName>
    </recommendedName>
</protein>
<comment type="caution">
    <text evidence="3">The sequence shown here is derived from an EMBL/GenBank/DDBJ whole genome shotgun (WGS) entry which is preliminary data.</text>
</comment>
<evidence type="ECO:0000313" key="4">
    <source>
        <dbReference type="Proteomes" id="UP001447188"/>
    </source>
</evidence>
<keyword evidence="4" id="KW-1185">Reference proteome</keyword>
<evidence type="ECO:0000259" key="2">
    <source>
        <dbReference type="Pfam" id="PF13259"/>
    </source>
</evidence>
<dbReference type="Proteomes" id="UP001447188">
    <property type="component" value="Unassembled WGS sequence"/>
</dbReference>
<feature type="compositionally biased region" description="Acidic residues" evidence="1">
    <location>
        <begin position="88"/>
        <end position="115"/>
    </location>
</feature>
<evidence type="ECO:0000256" key="1">
    <source>
        <dbReference type="SAM" id="MobiDB-lite"/>
    </source>
</evidence>
<feature type="compositionally biased region" description="Gly residues" evidence="1">
    <location>
        <begin position="14"/>
        <end position="24"/>
    </location>
</feature>
<reference evidence="3 4" key="1">
    <citation type="submission" date="2024-02" db="EMBL/GenBank/DDBJ databases">
        <title>Discinaceae phylogenomics.</title>
        <authorList>
            <person name="Dirks A.C."/>
            <person name="James T.Y."/>
        </authorList>
    </citation>
    <scope>NUCLEOTIDE SEQUENCE [LARGE SCALE GENOMIC DNA]</scope>
    <source>
        <strain evidence="3 4">ACD0624</strain>
    </source>
</reference>
<dbReference type="InterPro" id="IPR053274">
    <property type="entry name" value="Fluconazole_resistance"/>
</dbReference>
<dbReference type="PANTHER" id="PTHR28065">
    <property type="entry name" value="FREQUENIN"/>
    <property type="match status" value="1"/>
</dbReference>
<evidence type="ECO:0000313" key="3">
    <source>
        <dbReference type="EMBL" id="KAL0640697.1"/>
    </source>
</evidence>
<feature type="region of interest" description="Disordered" evidence="1">
    <location>
        <begin position="1"/>
        <end position="25"/>
    </location>
</feature>
<feature type="region of interest" description="Disordered" evidence="1">
    <location>
        <begin position="67"/>
        <end position="161"/>
    </location>
</feature>
<proteinExistence type="predicted"/>
<dbReference type="PANTHER" id="PTHR28065:SF1">
    <property type="entry name" value="DUF4050 DOMAIN-CONTAINING PROTEIN"/>
    <property type="match status" value="1"/>
</dbReference>
<sequence>MPVMPTSRRKLGNSGAGGGGGVGGELLTKEQRGIAIAQAKETLNEIGVGWEYSLPIKKKKVVNVGRREGSLGDWRPSGASAAGQEDMLVTDEDDDSDMDTYDDDEDYDEDDDYCGDEGHIRVRSGVGGSSYRRATTPPPAMKRQRRRKRQQEGVWRRREDDSDVELNIVPPDRKAEKYVWESPDDIPTPEKIREGQRSVLEAEMEWNKGLKLWVHRRDAWTGANEDGEVRLGDSRFKDNPLYAMIGPGTYDQIYTKVCMGGAQPPIPINLNHLINALVEGWKKDDQWPPKPSRPEPSIRVRRNNAAAITATANTTVVTVVNAAGPGRKGRDAVKKVLGF</sequence>
<feature type="domain" description="Gag1-like clamp" evidence="2">
    <location>
        <begin position="192"/>
        <end position="288"/>
    </location>
</feature>
<dbReference type="Pfam" id="PF13259">
    <property type="entry name" value="clamp_Gag1-like"/>
    <property type="match status" value="1"/>
</dbReference>
<organism evidence="3 4">
    <name type="scientific">Discina gigas</name>
    <dbReference type="NCBI Taxonomy" id="1032678"/>
    <lineage>
        <taxon>Eukaryota</taxon>
        <taxon>Fungi</taxon>
        <taxon>Dikarya</taxon>
        <taxon>Ascomycota</taxon>
        <taxon>Pezizomycotina</taxon>
        <taxon>Pezizomycetes</taxon>
        <taxon>Pezizales</taxon>
        <taxon>Discinaceae</taxon>
        <taxon>Discina</taxon>
    </lineage>
</organism>
<accession>A0ABR3GXL4</accession>